<feature type="transmembrane region" description="Helical" evidence="6">
    <location>
        <begin position="236"/>
        <end position="253"/>
    </location>
</feature>
<keyword evidence="9" id="KW-1185">Reference proteome</keyword>
<feature type="transmembrane region" description="Helical" evidence="6">
    <location>
        <begin position="162"/>
        <end position="182"/>
    </location>
</feature>
<evidence type="ECO:0000256" key="2">
    <source>
        <dbReference type="ARBA" id="ARBA00022692"/>
    </source>
</evidence>
<dbReference type="InterPro" id="IPR004841">
    <property type="entry name" value="AA-permease/SLC12A_dom"/>
</dbReference>
<feature type="transmembrane region" description="Helical" evidence="6">
    <location>
        <begin position="397"/>
        <end position="421"/>
    </location>
</feature>
<feature type="transmembrane region" description="Helical" evidence="6">
    <location>
        <begin position="433"/>
        <end position="453"/>
    </location>
</feature>
<feature type="transmembrane region" description="Helical" evidence="6">
    <location>
        <begin position="373"/>
        <end position="391"/>
    </location>
</feature>
<evidence type="ECO:0000313" key="9">
    <source>
        <dbReference type="Proteomes" id="UP000316252"/>
    </source>
</evidence>
<feature type="transmembrane region" description="Helical" evidence="6">
    <location>
        <begin position="84"/>
        <end position="104"/>
    </location>
</feature>
<dbReference type="PANTHER" id="PTHR42770">
    <property type="entry name" value="AMINO ACID TRANSPORTER-RELATED"/>
    <property type="match status" value="1"/>
</dbReference>
<organism evidence="8 9">
    <name type="scientific">Schumannella soli</name>
    <dbReference type="NCBI Taxonomy" id="2590779"/>
    <lineage>
        <taxon>Bacteria</taxon>
        <taxon>Bacillati</taxon>
        <taxon>Actinomycetota</taxon>
        <taxon>Actinomycetes</taxon>
        <taxon>Micrococcales</taxon>
        <taxon>Microbacteriaceae</taxon>
        <taxon>Schumannella</taxon>
    </lineage>
</organism>
<comment type="caution">
    <text evidence="8">The sequence shown here is derived from an EMBL/GenBank/DDBJ whole genome shotgun (WGS) entry which is preliminary data.</text>
</comment>
<dbReference type="Proteomes" id="UP000316252">
    <property type="component" value="Unassembled WGS sequence"/>
</dbReference>
<evidence type="ECO:0000256" key="6">
    <source>
        <dbReference type="SAM" id="Phobius"/>
    </source>
</evidence>
<feature type="region of interest" description="Disordered" evidence="5">
    <location>
        <begin position="1"/>
        <end position="43"/>
    </location>
</feature>
<dbReference type="Pfam" id="PF00324">
    <property type="entry name" value="AA_permease"/>
    <property type="match status" value="1"/>
</dbReference>
<dbReference type="InterPro" id="IPR050367">
    <property type="entry name" value="APC_superfamily"/>
</dbReference>
<proteinExistence type="predicted"/>
<sequence>MRCSSKAASSPALCQDGTDGRPDRGVRGEHARRHEHMTTVEQGRPAPKLRRVLTLRLLVVFGIAYLAPTVVFDQFGVTTEKTGGMQALAFVITTIAMFFTAYSYSRMVKAYPRAGSAYTYVQRSVNPWVGFFTGWVMLIDYLLLPMICYLLLGIYMHDVLPMIPVAVWVIAAAAFVAVFNIIGVRAAGRVNSVVVVAQVAFSLVLAVVLAVVVAQVSGPLGLFDSRAVVNPDTFDFGKVLGGAAVLATSFLGFDAVSTFAEETVEPRKTVPRAVMLVSVGAGVGFSVISYVMNLAWPTAYRDMKDPNVGILELFQHTGIEWIKVPFLIVDNASSLVCAMAALAAVSRILYGMGRDGVLPRRVFGRLSPRFQTPVFNILITSAVSLTAIFYADDLFGAASLISFGAITGFVFVNYSAISHYFIRGRQRQGADVVRNLVLPGIGVIISVVLWFGIDMDAKLLGLAWLVLGVIYIAIRSKGFRVPPTPIDLDETGALDMTERDAARG</sequence>
<evidence type="ECO:0000256" key="4">
    <source>
        <dbReference type="ARBA" id="ARBA00023136"/>
    </source>
</evidence>
<dbReference type="PIRSF" id="PIRSF006060">
    <property type="entry name" value="AA_transporter"/>
    <property type="match status" value="1"/>
</dbReference>
<dbReference type="OrthoDB" id="8274074at2"/>
<reference evidence="8 9" key="1">
    <citation type="submission" date="2019-06" db="EMBL/GenBank/DDBJ databases">
        <authorList>
            <person name="Li F."/>
        </authorList>
    </citation>
    <scope>NUCLEOTIDE SEQUENCE [LARGE SCALE GENOMIC DNA]</scope>
    <source>
        <strain evidence="8 9">10F1D-1</strain>
    </source>
</reference>
<dbReference type="GO" id="GO:0055085">
    <property type="term" value="P:transmembrane transport"/>
    <property type="evidence" value="ECO:0007669"/>
    <property type="project" value="InterPro"/>
</dbReference>
<feature type="transmembrane region" description="Helical" evidence="6">
    <location>
        <begin position="459"/>
        <end position="474"/>
    </location>
</feature>
<feature type="transmembrane region" description="Helical" evidence="6">
    <location>
        <begin position="53"/>
        <end position="72"/>
    </location>
</feature>
<evidence type="ECO:0000256" key="3">
    <source>
        <dbReference type="ARBA" id="ARBA00022989"/>
    </source>
</evidence>
<comment type="subcellular location">
    <subcellularLocation>
        <location evidence="1">Membrane</location>
        <topology evidence="1">Multi-pass membrane protein</topology>
    </subcellularLocation>
</comment>
<protein>
    <submittedName>
        <fullName evidence="8">APC family permease</fullName>
    </submittedName>
</protein>
<dbReference type="Gene3D" id="1.20.1740.10">
    <property type="entry name" value="Amino acid/polyamine transporter I"/>
    <property type="match status" value="1"/>
</dbReference>
<keyword evidence="3 6" id="KW-1133">Transmembrane helix</keyword>
<feature type="transmembrane region" description="Helical" evidence="6">
    <location>
        <begin position="332"/>
        <end position="352"/>
    </location>
</feature>
<evidence type="ECO:0000313" key="8">
    <source>
        <dbReference type="EMBL" id="TPW74050.1"/>
    </source>
</evidence>
<feature type="compositionally biased region" description="Basic and acidic residues" evidence="5">
    <location>
        <begin position="18"/>
        <end position="29"/>
    </location>
</feature>
<feature type="transmembrane region" description="Helical" evidence="6">
    <location>
        <begin position="125"/>
        <end position="156"/>
    </location>
</feature>
<evidence type="ECO:0000256" key="5">
    <source>
        <dbReference type="SAM" id="MobiDB-lite"/>
    </source>
</evidence>
<dbReference type="EMBL" id="VHQG01000005">
    <property type="protein sequence ID" value="TPW74050.1"/>
    <property type="molecule type" value="Genomic_DNA"/>
</dbReference>
<evidence type="ECO:0000259" key="7">
    <source>
        <dbReference type="Pfam" id="PF00324"/>
    </source>
</evidence>
<accession>A0A506XXA1</accession>
<dbReference type="PANTHER" id="PTHR42770:SF8">
    <property type="entry name" value="PUTRESCINE IMPORTER PUUP"/>
    <property type="match status" value="1"/>
</dbReference>
<evidence type="ECO:0000256" key="1">
    <source>
        <dbReference type="ARBA" id="ARBA00004141"/>
    </source>
</evidence>
<feature type="transmembrane region" description="Helical" evidence="6">
    <location>
        <begin position="194"/>
        <end position="216"/>
    </location>
</feature>
<name>A0A506XXA1_9MICO</name>
<keyword evidence="4 6" id="KW-0472">Membrane</keyword>
<gene>
    <name evidence="8" type="ORF">FJ657_15490</name>
</gene>
<dbReference type="GO" id="GO:0016020">
    <property type="term" value="C:membrane"/>
    <property type="evidence" value="ECO:0007669"/>
    <property type="project" value="UniProtKB-SubCell"/>
</dbReference>
<dbReference type="AlphaFoldDB" id="A0A506XXA1"/>
<feature type="transmembrane region" description="Helical" evidence="6">
    <location>
        <begin position="273"/>
        <end position="296"/>
    </location>
</feature>
<keyword evidence="2 6" id="KW-0812">Transmembrane</keyword>
<feature type="domain" description="Amino acid permease/ SLC12A" evidence="7">
    <location>
        <begin position="59"/>
        <end position="426"/>
    </location>
</feature>